<comment type="caution">
    <text evidence="2">The sequence shown here is derived from an EMBL/GenBank/DDBJ whole genome shotgun (WGS) entry which is preliminary data.</text>
</comment>
<dbReference type="SUPFAM" id="SSF51182">
    <property type="entry name" value="RmlC-like cupins"/>
    <property type="match status" value="1"/>
</dbReference>
<evidence type="ECO:0000256" key="1">
    <source>
        <dbReference type="SAM" id="MobiDB-lite"/>
    </source>
</evidence>
<evidence type="ECO:0008006" key="4">
    <source>
        <dbReference type="Google" id="ProtNLM"/>
    </source>
</evidence>
<dbReference type="Gene3D" id="2.60.120.10">
    <property type="entry name" value="Jelly Rolls"/>
    <property type="match status" value="1"/>
</dbReference>
<evidence type="ECO:0000313" key="2">
    <source>
        <dbReference type="EMBL" id="GAA2673007.1"/>
    </source>
</evidence>
<accession>A0ABN3SF78</accession>
<organism evidence="2 3">
    <name type="scientific">Nonomuraea recticatena</name>
    <dbReference type="NCBI Taxonomy" id="46178"/>
    <lineage>
        <taxon>Bacteria</taxon>
        <taxon>Bacillati</taxon>
        <taxon>Actinomycetota</taxon>
        <taxon>Actinomycetes</taxon>
        <taxon>Streptosporangiales</taxon>
        <taxon>Streptosporangiaceae</taxon>
        <taxon>Nonomuraea</taxon>
    </lineage>
</organism>
<dbReference type="InterPro" id="IPR014710">
    <property type="entry name" value="RmlC-like_jellyroll"/>
</dbReference>
<protein>
    <recommendedName>
        <fullName evidence="4">Cytoplasmic protein</fullName>
    </recommendedName>
</protein>
<sequence>MRPRAGAGSTAITVSEAGMSKDPAVTNPELYKVIFENDRVRVLEYRDRPGDRTVAHQHPDSVMYTLSSFRRKLSAGGREVAVELPAGQVRWLDAQEHSGENIGDTETHSIFIELKEPGPAKEGGAGDLLGPSAGSSR</sequence>
<dbReference type="InterPro" id="IPR011051">
    <property type="entry name" value="RmlC_Cupin_sf"/>
</dbReference>
<dbReference type="Proteomes" id="UP001501666">
    <property type="component" value="Unassembled WGS sequence"/>
</dbReference>
<reference evidence="2 3" key="1">
    <citation type="journal article" date="2019" name="Int. J. Syst. Evol. Microbiol.">
        <title>The Global Catalogue of Microorganisms (GCM) 10K type strain sequencing project: providing services to taxonomists for standard genome sequencing and annotation.</title>
        <authorList>
            <consortium name="The Broad Institute Genomics Platform"/>
            <consortium name="The Broad Institute Genome Sequencing Center for Infectious Disease"/>
            <person name="Wu L."/>
            <person name="Ma J."/>
        </authorList>
    </citation>
    <scope>NUCLEOTIDE SEQUENCE [LARGE SCALE GENOMIC DNA]</scope>
    <source>
        <strain evidence="2 3">JCM 6835</strain>
    </source>
</reference>
<gene>
    <name evidence="2" type="ORF">GCM10010412_053260</name>
</gene>
<name>A0ABN3SF78_9ACTN</name>
<feature type="region of interest" description="Disordered" evidence="1">
    <location>
        <begin position="115"/>
        <end position="137"/>
    </location>
</feature>
<evidence type="ECO:0000313" key="3">
    <source>
        <dbReference type="Proteomes" id="UP001501666"/>
    </source>
</evidence>
<proteinExistence type="predicted"/>
<keyword evidence="3" id="KW-1185">Reference proteome</keyword>
<dbReference type="EMBL" id="BAAATE010000015">
    <property type="protein sequence ID" value="GAA2673007.1"/>
    <property type="molecule type" value="Genomic_DNA"/>
</dbReference>